<dbReference type="PANTHER" id="PTHR43798">
    <property type="entry name" value="MONOACYLGLYCEROL LIPASE"/>
    <property type="match status" value="1"/>
</dbReference>
<reference evidence="3 4" key="1">
    <citation type="submission" date="2019-12" db="EMBL/GenBank/DDBJ databases">
        <title>Hymenobacter sp. HMF4947 Genome sequencing and assembly.</title>
        <authorList>
            <person name="Kang H."/>
            <person name="Cha I."/>
            <person name="Kim H."/>
            <person name="Joh K."/>
        </authorList>
    </citation>
    <scope>NUCLEOTIDE SEQUENCE [LARGE SCALE GENOMIC DNA]</scope>
    <source>
        <strain evidence="3 4">HMF4947</strain>
    </source>
</reference>
<dbReference type="InterPro" id="IPR029058">
    <property type="entry name" value="AB_hydrolase_fold"/>
</dbReference>
<dbReference type="Gene3D" id="3.40.50.1820">
    <property type="entry name" value="alpha/beta hydrolase"/>
    <property type="match status" value="1"/>
</dbReference>
<dbReference type="PANTHER" id="PTHR43798:SF31">
    <property type="entry name" value="AB HYDROLASE SUPERFAMILY PROTEIN YCLE"/>
    <property type="match status" value="1"/>
</dbReference>
<keyword evidence="1 3" id="KW-0378">Hydrolase</keyword>
<dbReference type="AlphaFoldDB" id="A0A7K1T9J5"/>
<dbReference type="Proteomes" id="UP000441336">
    <property type="component" value="Unassembled WGS sequence"/>
</dbReference>
<gene>
    <name evidence="3" type="ORF">GO988_01880</name>
</gene>
<accession>A0A7K1T9J5</accession>
<evidence type="ECO:0000313" key="4">
    <source>
        <dbReference type="Proteomes" id="UP000441336"/>
    </source>
</evidence>
<dbReference type="Pfam" id="PF00561">
    <property type="entry name" value="Abhydrolase_1"/>
    <property type="match status" value="1"/>
</dbReference>
<evidence type="ECO:0000313" key="3">
    <source>
        <dbReference type="EMBL" id="MVN75068.1"/>
    </source>
</evidence>
<sequence>MRFILLIGLWLWAVASLAQPVRPHYVRVADSQLYVEESGHGPVLLLLHGGLLDHRQWAPQVRAWSRHFRVLNCDMRKHGLTHDGDSTVLSSDALATVLDSLHAPTAYVLGHSLGSVAALDLALAYPQRVRRLVLAAPGLIGYDLNHDSVLVANSRLEDAARQRHDTLSYIEYFVRSWVDGPHRQPAQTPPALRARATQLVRQNLTRHQWATHLKFSYEPTPRQRLAEVQAPTLVLVGSLDMQDILTISQELGQRLPHVRRVVLPGAAHLLNLEQPQRFTREVQAFLLEKEK</sequence>
<keyword evidence="4" id="KW-1185">Reference proteome</keyword>
<name>A0A7K1T9J5_9BACT</name>
<dbReference type="PRINTS" id="PR00412">
    <property type="entry name" value="EPOXHYDRLASE"/>
</dbReference>
<feature type="domain" description="AB hydrolase-1" evidence="2">
    <location>
        <begin position="42"/>
        <end position="274"/>
    </location>
</feature>
<evidence type="ECO:0000259" key="2">
    <source>
        <dbReference type="Pfam" id="PF00561"/>
    </source>
</evidence>
<dbReference type="InterPro" id="IPR000073">
    <property type="entry name" value="AB_hydrolase_1"/>
</dbReference>
<protein>
    <submittedName>
        <fullName evidence="3">Alpha/beta fold hydrolase</fullName>
    </submittedName>
</protein>
<organism evidence="3 4">
    <name type="scientific">Hymenobacter ginkgonis</name>
    <dbReference type="NCBI Taxonomy" id="2682976"/>
    <lineage>
        <taxon>Bacteria</taxon>
        <taxon>Pseudomonadati</taxon>
        <taxon>Bacteroidota</taxon>
        <taxon>Cytophagia</taxon>
        <taxon>Cytophagales</taxon>
        <taxon>Hymenobacteraceae</taxon>
        <taxon>Hymenobacter</taxon>
    </lineage>
</organism>
<dbReference type="PRINTS" id="PR00111">
    <property type="entry name" value="ABHYDROLASE"/>
</dbReference>
<dbReference type="SUPFAM" id="SSF53474">
    <property type="entry name" value="alpha/beta-Hydrolases"/>
    <property type="match status" value="1"/>
</dbReference>
<dbReference type="GO" id="GO:0016787">
    <property type="term" value="F:hydrolase activity"/>
    <property type="evidence" value="ECO:0007669"/>
    <property type="project" value="UniProtKB-KW"/>
</dbReference>
<dbReference type="RefSeq" id="WP_157561835.1">
    <property type="nucleotide sequence ID" value="NZ_WQKZ01000001.1"/>
</dbReference>
<dbReference type="GO" id="GO:0016020">
    <property type="term" value="C:membrane"/>
    <property type="evidence" value="ECO:0007669"/>
    <property type="project" value="TreeGrafter"/>
</dbReference>
<proteinExistence type="predicted"/>
<evidence type="ECO:0000256" key="1">
    <source>
        <dbReference type="ARBA" id="ARBA00022801"/>
    </source>
</evidence>
<dbReference type="InterPro" id="IPR050266">
    <property type="entry name" value="AB_hydrolase_sf"/>
</dbReference>
<dbReference type="InterPro" id="IPR000639">
    <property type="entry name" value="Epox_hydrolase-like"/>
</dbReference>
<comment type="caution">
    <text evidence="3">The sequence shown here is derived from an EMBL/GenBank/DDBJ whole genome shotgun (WGS) entry which is preliminary data.</text>
</comment>
<dbReference type="EMBL" id="WQKZ01000001">
    <property type="protein sequence ID" value="MVN75068.1"/>
    <property type="molecule type" value="Genomic_DNA"/>
</dbReference>